<evidence type="ECO:0000259" key="2">
    <source>
        <dbReference type="Pfam" id="PF17919"/>
    </source>
</evidence>
<accession>A5BER2</accession>
<protein>
    <submittedName>
        <fullName evidence="3">Uncharacterized protein</fullName>
    </submittedName>
</protein>
<dbReference type="InterPro" id="IPR043128">
    <property type="entry name" value="Rev_trsase/Diguanyl_cyclase"/>
</dbReference>
<evidence type="ECO:0000313" key="3">
    <source>
        <dbReference type="EMBL" id="CAN70072.1"/>
    </source>
</evidence>
<dbReference type="InterPro" id="IPR012337">
    <property type="entry name" value="RNaseH-like_sf"/>
</dbReference>
<dbReference type="Gene3D" id="3.30.70.270">
    <property type="match status" value="1"/>
</dbReference>
<dbReference type="AlphaFoldDB" id="A5BER2"/>
<feature type="domain" description="Reverse transcriptase" evidence="1">
    <location>
        <begin position="43"/>
        <end position="185"/>
    </location>
</feature>
<dbReference type="Gene3D" id="3.30.420.10">
    <property type="entry name" value="Ribonuclease H-like superfamily/Ribonuclease H"/>
    <property type="match status" value="3"/>
</dbReference>
<name>A5BER2_VITVI</name>
<organism evidence="3">
    <name type="scientific">Vitis vinifera</name>
    <name type="common">Grape</name>
    <dbReference type="NCBI Taxonomy" id="29760"/>
    <lineage>
        <taxon>Eukaryota</taxon>
        <taxon>Viridiplantae</taxon>
        <taxon>Streptophyta</taxon>
        <taxon>Embryophyta</taxon>
        <taxon>Tracheophyta</taxon>
        <taxon>Spermatophyta</taxon>
        <taxon>Magnoliopsida</taxon>
        <taxon>eudicotyledons</taxon>
        <taxon>Gunneridae</taxon>
        <taxon>Pentapetalae</taxon>
        <taxon>rosids</taxon>
        <taxon>Vitales</taxon>
        <taxon>Vitaceae</taxon>
        <taxon>Viteae</taxon>
        <taxon>Vitis</taxon>
    </lineage>
</organism>
<dbReference type="InterPro" id="IPR000477">
    <property type="entry name" value="RT_dom"/>
</dbReference>
<dbReference type="GO" id="GO:0003676">
    <property type="term" value="F:nucleic acid binding"/>
    <property type="evidence" value="ECO:0007669"/>
    <property type="project" value="InterPro"/>
</dbReference>
<dbReference type="Pfam" id="PF00078">
    <property type="entry name" value="RVT_1"/>
    <property type="match status" value="1"/>
</dbReference>
<dbReference type="InterPro" id="IPR043502">
    <property type="entry name" value="DNA/RNA_pol_sf"/>
</dbReference>
<dbReference type="PANTHER" id="PTHR48475">
    <property type="entry name" value="RIBONUCLEASE H"/>
    <property type="match status" value="1"/>
</dbReference>
<dbReference type="SUPFAM" id="SSF53098">
    <property type="entry name" value="Ribonuclease H-like"/>
    <property type="match status" value="2"/>
</dbReference>
<dbReference type="CDD" id="cd01647">
    <property type="entry name" value="RT_LTR"/>
    <property type="match status" value="1"/>
</dbReference>
<dbReference type="Pfam" id="PF17919">
    <property type="entry name" value="RT_RNaseH_2"/>
    <property type="match status" value="1"/>
</dbReference>
<dbReference type="Gene3D" id="3.10.10.10">
    <property type="entry name" value="HIV Type 1 Reverse Transcriptase, subunit A, domain 1"/>
    <property type="match status" value="1"/>
</dbReference>
<dbReference type="InterPro" id="IPR036397">
    <property type="entry name" value="RNaseH_sf"/>
</dbReference>
<dbReference type="SUPFAM" id="SSF56672">
    <property type="entry name" value="DNA/RNA polymerases"/>
    <property type="match status" value="1"/>
</dbReference>
<feature type="domain" description="Reverse transcriptase/retrotransposon-derived protein RNase H-like" evidence="2">
    <location>
        <begin position="207"/>
        <end position="283"/>
    </location>
</feature>
<gene>
    <name evidence="3" type="ORF">VITISV_011916</name>
</gene>
<dbReference type="EMBL" id="AM456932">
    <property type="protein sequence ID" value="CAN70072.1"/>
    <property type="molecule type" value="Genomic_DNA"/>
</dbReference>
<sequence length="739" mass="85727">MKVRRFHPDRQRIIQGEIKKLLTIGFIREVEYPEWLANVVVVSKKWGKWRVCVDYTNLNDAYPKDSFPLPRIDQIVDSTTRHGMLSFIDVFSSYHQILMFHPNEEKTAFIMPHRLYYYRVMSFGLKNAGTTSQRLMMKILKPLIRHTVEVYIDDIVVKSKIRSEHAQHLEKTFRLIRNYNMKLNPFQMGIEFNPDQIKVVMETFAPTFGEVKRYLKQPPILSSPQPGEQLYIYLAMSDYAVNVVLFLHKRDKEQRPIYYVSKVMVDAETRYSKMEQMALALKIEVPHKPSQLADSLKQKWWMLHVDGESTVSGSRIGLLLQSPNGEQIEQAILVRFDLALTLSTTKLEICNDSQLIVGQIQREYEVKDERMVRYFSKMQVDLDRLSEWAIKQIHRIEKVQTDALARITTTLPIKEVVLLSVYFQATSSIATSPVYSTNKTSVNWMNEIEAYIRTRELPEDSKCVWQSHKGAYFNASCSFARNYVKRCDRCQRYTPIPRMPSEVLNPITSPWPFALWGMDIVGPLPIAATQKKFLLVATDYFSKWVKAEVYASIKDKDVSKFIWKNILKIKNLYSTPRYPQSNGQEEATNKTLLFTLKKMLEKAKGMWVDELPGVLWAYRTTPRRLTGTTPFALTYGMDAVIPTEIGMPIAQTVANEARESTAIQMASYQQRVIAYYNRKAQPCAFKIRTLVLRRVFENTTEKGIRKLQANWEGPYIVSKVGDSRAYHLQMLDGTPLLCP</sequence>
<reference evidence="3" key="1">
    <citation type="journal article" date="2007" name="PLoS ONE">
        <title>The first genome sequence of an elite grapevine cultivar (Pinot noir Vitis vinifera L.): coping with a highly heterozygous genome.</title>
        <authorList>
            <person name="Velasco R."/>
            <person name="Zharkikh A."/>
            <person name="Troggio M."/>
            <person name="Cartwright D.A."/>
            <person name="Cestaro A."/>
            <person name="Pruss D."/>
            <person name="Pindo M."/>
            <person name="FitzGerald L.M."/>
            <person name="Vezzulli S."/>
            <person name="Reid J."/>
            <person name="Malacarne G."/>
            <person name="Iliev D."/>
            <person name="Coppola G."/>
            <person name="Wardell B."/>
            <person name="Micheletti D."/>
            <person name="Macalma T."/>
            <person name="Facci M."/>
            <person name="Mitchell J.T."/>
            <person name="Perazzolli M."/>
            <person name="Eldredge G."/>
            <person name="Gatto P."/>
            <person name="Oyzerski R."/>
            <person name="Moretto M."/>
            <person name="Gutin N."/>
            <person name="Stefanini M."/>
            <person name="Chen Y."/>
            <person name="Segala C."/>
            <person name="Davenport C."/>
            <person name="Dematte L."/>
            <person name="Mraz A."/>
            <person name="Battilana J."/>
            <person name="Stormo K."/>
            <person name="Costa F."/>
            <person name="Tao Q."/>
            <person name="Si-Ammour A."/>
            <person name="Harkins T."/>
            <person name="Lackey A."/>
            <person name="Perbost C."/>
            <person name="Taillon B."/>
            <person name="Stella A."/>
            <person name="Solovyev V."/>
            <person name="Fawcett J.A."/>
            <person name="Sterck L."/>
            <person name="Vandepoele K."/>
            <person name="Grando S.M."/>
            <person name="Toppo S."/>
            <person name="Moser C."/>
            <person name="Lanchbury J."/>
            <person name="Bogden R."/>
            <person name="Skolnick M."/>
            <person name="Sgaramella V."/>
            <person name="Bhatnagar S.K."/>
            <person name="Fontana P."/>
            <person name="Gutin A."/>
            <person name="Van de Peer Y."/>
            <person name="Salamini F."/>
            <person name="Viola R."/>
        </authorList>
    </citation>
    <scope>NUCLEOTIDE SEQUENCE</scope>
</reference>
<dbReference type="InterPro" id="IPR041577">
    <property type="entry name" value="RT_RNaseH_2"/>
</dbReference>
<evidence type="ECO:0000259" key="1">
    <source>
        <dbReference type="Pfam" id="PF00078"/>
    </source>
</evidence>
<dbReference type="PANTHER" id="PTHR48475:SF2">
    <property type="entry name" value="RIBONUCLEASE H"/>
    <property type="match status" value="1"/>
</dbReference>
<proteinExistence type="predicted"/>